<reference evidence="3 4" key="1">
    <citation type="submission" date="2019-10" db="EMBL/GenBank/DDBJ databases">
        <title>Alkaliphilus serpentinus sp. nov. and Alkaliphilus pronyensis sp. nov., two novel anaerobic alkaliphilic species isolated from the serpentinized-hosted hydrothermal field of the Prony Bay (New Caledonia).</title>
        <authorList>
            <person name="Postec A."/>
        </authorList>
    </citation>
    <scope>NUCLEOTIDE SEQUENCE [LARGE SCALE GENOMIC DNA]</scope>
    <source>
        <strain evidence="3 4">LacV</strain>
    </source>
</reference>
<dbReference type="RefSeq" id="WP_151860927.1">
    <property type="nucleotide sequence ID" value="NZ_WBZC01000023.1"/>
</dbReference>
<keyword evidence="2" id="KW-0436">Ligase</keyword>
<keyword evidence="2" id="KW-0547">Nucleotide-binding</keyword>
<dbReference type="HAMAP" id="MF_01539">
    <property type="entry name" value="TmcAL"/>
    <property type="match status" value="1"/>
</dbReference>
<keyword evidence="1 2" id="KW-0819">tRNA processing</keyword>
<comment type="subcellular location">
    <subcellularLocation>
        <location evidence="2">Cytoplasm</location>
    </subcellularLocation>
</comment>
<dbReference type="Proteomes" id="UP000432715">
    <property type="component" value="Unassembled WGS sequence"/>
</dbReference>
<name>A0A6I0FG38_9FIRM</name>
<organism evidence="3 4">
    <name type="scientific">Alkaliphilus pronyensis</name>
    <dbReference type="NCBI Taxonomy" id="1482732"/>
    <lineage>
        <taxon>Bacteria</taxon>
        <taxon>Bacillati</taxon>
        <taxon>Bacillota</taxon>
        <taxon>Clostridia</taxon>
        <taxon>Peptostreptococcales</taxon>
        <taxon>Natronincolaceae</taxon>
        <taxon>Alkaliphilus</taxon>
    </lineage>
</organism>
<dbReference type="Pfam" id="PF05636">
    <property type="entry name" value="HIGH_NTase1"/>
    <property type="match status" value="1"/>
</dbReference>
<accession>A0A6I0FG38</accession>
<keyword evidence="2" id="KW-0067">ATP-binding</keyword>
<comment type="similarity">
    <text evidence="2">Belongs to the TmcAL family.</text>
</comment>
<evidence type="ECO:0000256" key="1">
    <source>
        <dbReference type="ARBA" id="ARBA00022694"/>
    </source>
</evidence>
<dbReference type="EMBL" id="WBZC01000023">
    <property type="protein sequence ID" value="KAB3535211.1"/>
    <property type="molecule type" value="Genomic_DNA"/>
</dbReference>
<dbReference type="PANTHER" id="PTHR37825:SF1">
    <property type="entry name" value="TRNA(MET) CYTIDINE ACETATE LIGASE"/>
    <property type="match status" value="1"/>
</dbReference>
<dbReference type="NCBIfam" id="NF010191">
    <property type="entry name" value="PRK13670.1"/>
    <property type="match status" value="1"/>
</dbReference>
<sequence>MRILGLITEYNPFHNGHLYHLKESIKKTKATHTIAVMSGHFLQRGEPALIHKWARGQMAVESGVDLVIELPTVYACNTAELFAYGAVKLLNQLRIVDTICFGSEKGNIKPLEKIADILVCSPPSFEKNLKQQLDLGKSFPAARGEALAIYLKEIEDPIISAIDYKELVKTPNNILSIEYIKALKELNSSIVPETIIRKTAPYHSKDITANIASATAIRQYININENISEIRHTLPPASYRVLDEGFSQEIGPVFSDSFQQSIFTLIRQKGAKSIREIFDVSEGLENKIYQCGLATKSLKEFYYCVKSKRYPYTRLQRIIMHLLLDIQRKDINSFNLAGGPQYIRVLAFNDKGRELLKLCKEKSPLPVINKLTHFKGSEIAKRMLEIDIRATNIYTLGIKNKAMSTQQLDFTYSPIYVSK</sequence>
<proteinExistence type="inferred from homology"/>
<comment type="caution">
    <text evidence="3">The sequence shown here is derived from an EMBL/GenBank/DDBJ whole genome shotgun (WGS) entry which is preliminary data.</text>
</comment>
<dbReference type="GO" id="GO:0006400">
    <property type="term" value="P:tRNA modification"/>
    <property type="evidence" value="ECO:0007669"/>
    <property type="project" value="UniProtKB-UniRule"/>
</dbReference>
<dbReference type="GO" id="GO:0005737">
    <property type="term" value="C:cytoplasm"/>
    <property type="evidence" value="ECO:0007669"/>
    <property type="project" value="UniProtKB-SubCell"/>
</dbReference>
<comment type="catalytic activity">
    <reaction evidence="2">
        <text>cytidine(34) in elongator tRNA(Met) + acetate + ATP = N(4)-acetylcytidine(34) in elongator tRNA(Met) + AMP + diphosphate</text>
        <dbReference type="Rhea" id="RHEA:58144"/>
        <dbReference type="Rhea" id="RHEA-COMP:10693"/>
        <dbReference type="Rhea" id="RHEA-COMP:10694"/>
        <dbReference type="ChEBI" id="CHEBI:30089"/>
        <dbReference type="ChEBI" id="CHEBI:30616"/>
        <dbReference type="ChEBI" id="CHEBI:33019"/>
        <dbReference type="ChEBI" id="CHEBI:74900"/>
        <dbReference type="ChEBI" id="CHEBI:82748"/>
        <dbReference type="ChEBI" id="CHEBI:456215"/>
    </reaction>
</comment>
<evidence type="ECO:0000256" key="2">
    <source>
        <dbReference type="HAMAP-Rule" id="MF_01539"/>
    </source>
</evidence>
<keyword evidence="2" id="KW-0694">RNA-binding</keyword>
<dbReference type="InterPro" id="IPR014729">
    <property type="entry name" value="Rossmann-like_a/b/a_fold"/>
</dbReference>
<keyword evidence="3" id="KW-0808">Transferase</keyword>
<dbReference type="EC" id="6.3.4.-" evidence="2"/>
<comment type="caution">
    <text evidence="2">Lacks conserved residue(s) required for the propagation of feature annotation.</text>
</comment>
<feature type="binding site" evidence="2">
    <location>
        <begin position="7"/>
        <end position="20"/>
    </location>
    <ligand>
        <name>ATP</name>
        <dbReference type="ChEBI" id="CHEBI:30616"/>
    </ligand>
</feature>
<dbReference type="GO" id="GO:0005524">
    <property type="term" value="F:ATP binding"/>
    <property type="evidence" value="ECO:0007669"/>
    <property type="project" value="UniProtKB-KW"/>
</dbReference>
<dbReference type="GO" id="GO:0016740">
    <property type="term" value="F:transferase activity"/>
    <property type="evidence" value="ECO:0007669"/>
    <property type="project" value="UniProtKB-KW"/>
</dbReference>
<dbReference type="InterPro" id="IPR008513">
    <property type="entry name" value="tRNA(Met)_cyd_acetate_ligase"/>
</dbReference>
<dbReference type="PANTHER" id="PTHR37825">
    <property type="entry name" value="TRNA(MET) CYTIDINE ACETATE LIGASE"/>
    <property type="match status" value="1"/>
</dbReference>
<protein>
    <recommendedName>
        <fullName evidence="2">tRNA(Met) cytidine acetate ligase</fullName>
        <ecNumber evidence="2">6.3.4.-</ecNumber>
    </recommendedName>
</protein>
<dbReference type="Gene3D" id="3.40.50.620">
    <property type="entry name" value="HUPs"/>
    <property type="match status" value="1"/>
</dbReference>
<dbReference type="OrthoDB" id="9769796at2"/>
<keyword evidence="2" id="KW-0820">tRNA-binding</keyword>
<dbReference type="GO" id="GO:0016879">
    <property type="term" value="F:ligase activity, forming carbon-nitrogen bonds"/>
    <property type="evidence" value="ECO:0007669"/>
    <property type="project" value="UniProtKB-UniRule"/>
</dbReference>
<evidence type="ECO:0000313" key="4">
    <source>
        <dbReference type="Proteomes" id="UP000432715"/>
    </source>
</evidence>
<dbReference type="AlphaFoldDB" id="A0A6I0FG38"/>
<gene>
    <name evidence="2" type="primary">tmcAL</name>
    <name evidence="3" type="ORF">F8154_07155</name>
</gene>
<dbReference type="SUPFAM" id="SSF52374">
    <property type="entry name" value="Nucleotidylyl transferase"/>
    <property type="match status" value="1"/>
</dbReference>
<feature type="binding site" evidence="2">
    <location>
        <position position="172"/>
    </location>
    <ligand>
        <name>ATP</name>
        <dbReference type="ChEBI" id="CHEBI:30616"/>
    </ligand>
</feature>
<comment type="function">
    <text evidence="2">Catalyzes the formation of N(4)-acetylcytidine (ac(4)C) at the wobble position of elongator tRNA(Met), using acetate and ATP as substrates. First activates an acetate ion to form acetyladenylate (Ac-AMP) and then transfers the acetyl group to tRNA to form ac(4)C34.</text>
</comment>
<evidence type="ECO:0000313" key="3">
    <source>
        <dbReference type="EMBL" id="KAB3535211.1"/>
    </source>
</evidence>
<keyword evidence="4" id="KW-1185">Reference proteome</keyword>
<keyword evidence="2" id="KW-0963">Cytoplasm</keyword>
<feature type="binding site" evidence="2">
    <location>
        <position position="102"/>
    </location>
    <ligand>
        <name>ATP</name>
        <dbReference type="ChEBI" id="CHEBI:30616"/>
    </ligand>
</feature>
<feature type="binding site" evidence="2">
    <location>
        <position position="197"/>
    </location>
    <ligand>
        <name>ATP</name>
        <dbReference type="ChEBI" id="CHEBI:30616"/>
    </ligand>
</feature>
<dbReference type="GO" id="GO:0000049">
    <property type="term" value="F:tRNA binding"/>
    <property type="evidence" value="ECO:0007669"/>
    <property type="project" value="UniProtKB-KW"/>
</dbReference>